<proteinExistence type="predicted"/>
<dbReference type="Proteomes" id="UP000629596">
    <property type="component" value="Unassembled WGS sequence"/>
</dbReference>
<name>A0A3D8HBU4_9BACT</name>
<evidence type="ECO:0000313" key="3">
    <source>
        <dbReference type="EMBL" id="MBC8602904.1"/>
    </source>
</evidence>
<keyword evidence="1" id="KW-0732">Signal</keyword>
<dbReference type="EMBL" id="JACRTI010000040">
    <property type="protein sequence ID" value="MBC8602904.1"/>
    <property type="molecule type" value="Genomic_DNA"/>
</dbReference>
<evidence type="ECO:0000259" key="2">
    <source>
        <dbReference type="Pfam" id="PF19910"/>
    </source>
</evidence>
<feature type="signal peptide" evidence="1">
    <location>
        <begin position="1"/>
        <end position="22"/>
    </location>
</feature>
<sequence length="1134" mass="124782">MNKKISTFLAGIALFGAVSAGATTPVTSLTKTSDKLYQLEVDLGEGTGYLSMSENGALFLEDDIASVNLANSLWCVEVTEEGSGKAPIFDFTNKATGQRLDIQYAGTLLEGLEKNVATVTDLDADSTFVGGEISGWAFSTQYTANLQPERTLYSYIKPDSVIGLVKDESNKILIKKMGASDAYADAEDADGVALTKFTLVEADVIRLGANEINTYFGLQSAKNGVALTFNPDEMGTKVDVPNPFNGKNVGKFFAEAIDSDDDYVYILNGDSSYLRVDTSIVNASGEKFRAFFWDNLKYAKLQASGAGTKPTSPADSISRSSIEGQYKFAFSYYPSKDSLVIQVAEALNYVDEAVDGSHWVADEEGEETTILPEVADGVETKGENNFVTVQDLIKDQVRIITINDKKETDISFGYKGCQVVESDKVSLADGVYTIRNAKGQYFAVPISADCYYTSGWSSIDEPVQDVSHMPAYQWIITKTKTSEYAASTSPIEFVNREYPTAWSWGTVQLYKDEDGSLYFYNGDEKLTLTFEKVADEIISDPNLGYRYMSKEELMISNYAFNYYTPFSENNYVNILGGDSVLNVLNDAEVFFGIEPVSELGYDTEEYGILVSKELKARIPALAQLERAPYYIYRMDANGKKAYAGIQNDYNYDGMNLDGRVVISSNLEKPTPFYFKENNHYNKKHYYAFVLASEEGRGVVSEVADFVSMDRSNRFAVDAGEESEYYPMCIKVGVADQSYNAILQYQCGCEARTSAFSIGLAEQPLYRRFNSLALEGNEGDAADTLRFIEKYRNEYLQMEVNPNFMFAGINFLGIDGAEKAVDGKSFYVDSVWVERGLGYIKPQYLVSIDREPAKTTTIKIPCPICQAEIEAGHEAPENCIHDKYVDVEGYERGHYLVNFADSTANNNYMWGKYNRVGFVDALHIGDSLYLLIDQFAGVKTENVDIAAIIAANTKKGGIANGTGYYIKNLKGDAHKYYTWSFRFIDPTIAADEVESSRSFLFESMAHTDQPQIAPERASWLKMQNGCLVMSDPAESTFANAKTGGDDALIFNVEEGSKDDIATDNEVISVEGVNVIAKVGAVRVSGAEGKKVVITNILGQVVANTVITSDDATIAVPAGMVIVAVDGEEAVKAIVK</sequence>
<protein>
    <recommendedName>
        <fullName evidence="2">DUF6383 domain-containing protein</fullName>
    </recommendedName>
</protein>
<evidence type="ECO:0000313" key="4">
    <source>
        <dbReference type="EMBL" id="RDU48388.1"/>
    </source>
</evidence>
<comment type="caution">
    <text evidence="4">The sequence shown here is derived from an EMBL/GenBank/DDBJ whole genome shotgun (WGS) entry which is preliminary data.</text>
</comment>
<feature type="chain" id="PRO_5017736323" description="DUF6383 domain-containing protein" evidence="1">
    <location>
        <begin position="23"/>
        <end position="1134"/>
    </location>
</feature>
<dbReference type="EMBL" id="QREV01000040">
    <property type="protein sequence ID" value="RDU48388.1"/>
    <property type="molecule type" value="Genomic_DNA"/>
</dbReference>
<dbReference type="InterPro" id="IPR045963">
    <property type="entry name" value="DUF6383"/>
</dbReference>
<dbReference type="AlphaFoldDB" id="A0A3D8HBU4"/>
<dbReference type="RefSeq" id="WP_115500398.1">
    <property type="nucleotide sequence ID" value="NZ_JACRTI010000040.1"/>
</dbReference>
<reference evidence="4 5" key="1">
    <citation type="submission" date="2018-07" db="EMBL/GenBank/DDBJ databases">
        <title>Parabacteroides acidifaciens nov. sp., isolated from human feces.</title>
        <authorList>
            <person name="Wang Y.J."/>
        </authorList>
    </citation>
    <scope>NUCLEOTIDE SEQUENCE [LARGE SCALE GENOMIC DNA]</scope>
    <source>
        <strain evidence="4 5">426-9</strain>
    </source>
</reference>
<keyword evidence="6" id="KW-1185">Reference proteome</keyword>
<dbReference type="Pfam" id="PF19910">
    <property type="entry name" value="DUF6383"/>
    <property type="match status" value="1"/>
</dbReference>
<organism evidence="4 5">
    <name type="scientific">Parabacteroides acidifaciens</name>
    <dbReference type="NCBI Taxonomy" id="2290935"/>
    <lineage>
        <taxon>Bacteria</taxon>
        <taxon>Pseudomonadati</taxon>
        <taxon>Bacteroidota</taxon>
        <taxon>Bacteroidia</taxon>
        <taxon>Bacteroidales</taxon>
        <taxon>Tannerellaceae</taxon>
        <taxon>Parabacteroides</taxon>
    </lineage>
</organism>
<feature type="domain" description="DUF6383" evidence="2">
    <location>
        <begin position="1060"/>
        <end position="1133"/>
    </location>
</feature>
<reference evidence="3 6" key="2">
    <citation type="submission" date="2020-08" db="EMBL/GenBank/DDBJ databases">
        <title>Genome public.</title>
        <authorList>
            <person name="Liu C."/>
            <person name="Sun Q."/>
        </authorList>
    </citation>
    <scope>NUCLEOTIDE SEQUENCE [LARGE SCALE GENOMIC DNA]</scope>
    <source>
        <strain evidence="3 6">426_9</strain>
    </source>
</reference>
<gene>
    <name evidence="4" type="ORF">DWU89_14760</name>
    <name evidence="3" type="ORF">H8784_14390</name>
</gene>
<evidence type="ECO:0000256" key="1">
    <source>
        <dbReference type="SAM" id="SignalP"/>
    </source>
</evidence>
<accession>A0A3D8HBU4</accession>
<evidence type="ECO:0000313" key="6">
    <source>
        <dbReference type="Proteomes" id="UP000629596"/>
    </source>
</evidence>
<dbReference type="Proteomes" id="UP000256321">
    <property type="component" value="Unassembled WGS sequence"/>
</dbReference>
<evidence type="ECO:0000313" key="5">
    <source>
        <dbReference type="Proteomes" id="UP000256321"/>
    </source>
</evidence>